<dbReference type="Proteomes" id="UP000472272">
    <property type="component" value="Chromosome 3"/>
</dbReference>
<reference evidence="3 4" key="1">
    <citation type="journal article" date="2019" name="Proc. Natl. Acad. Sci. U.S.A.">
        <title>Regulatory changes in pterin and carotenoid genes underlie balanced color polymorphisms in the wall lizard.</title>
        <authorList>
            <person name="Andrade P."/>
            <person name="Pinho C."/>
            <person name="Perez I de Lanuza G."/>
            <person name="Afonso S."/>
            <person name="Brejcha J."/>
            <person name="Rubin C.J."/>
            <person name="Wallerman O."/>
            <person name="Pereira P."/>
            <person name="Sabatino S.J."/>
            <person name="Bellati A."/>
            <person name="Pellitteri-Rosa D."/>
            <person name="Bosakova Z."/>
            <person name="Bunikis I."/>
            <person name="Carretero M.A."/>
            <person name="Feiner N."/>
            <person name="Marsik P."/>
            <person name="Pauperio F."/>
            <person name="Salvi D."/>
            <person name="Soler L."/>
            <person name="While G.M."/>
            <person name="Uller T."/>
            <person name="Font E."/>
            <person name="Andersson L."/>
            <person name="Carneiro M."/>
        </authorList>
    </citation>
    <scope>NUCLEOTIDE SEQUENCE</scope>
</reference>
<dbReference type="Gene3D" id="3.40.50.12780">
    <property type="entry name" value="N-terminal domain of ligase-like"/>
    <property type="match status" value="1"/>
</dbReference>
<dbReference type="GeneTree" id="ENSGT00940000158550"/>
<keyword evidence="4" id="KW-1185">Reference proteome</keyword>
<evidence type="ECO:0000313" key="3">
    <source>
        <dbReference type="Ensembl" id="ENSPMRP00000001826.1"/>
    </source>
</evidence>
<dbReference type="Pfam" id="PF16177">
    <property type="entry name" value="ACAS_N"/>
    <property type="match status" value="1"/>
</dbReference>
<feature type="compositionally biased region" description="Basic and acidic residues" evidence="1">
    <location>
        <begin position="10"/>
        <end position="20"/>
    </location>
</feature>
<feature type="region of interest" description="Disordered" evidence="1">
    <location>
        <begin position="1"/>
        <end position="57"/>
    </location>
</feature>
<sequence length="237" mass="26470">MRRRGKGRERRGEAKEEARRANLAGPTRRLRRAVWKAASPSSPPSEAAPSRFQRPPPLRTCQTFPGGIMAATPSAAAALSRLRSALSRRRGRLPWWSRSWPGAPWGRPSCGRLLSGGRCLSQASDPFLRGSYGEVSRRAAEAPGAFWGALAREALLWDAAHHTDCEWDFAQGRVRWFLGGRLNVAVNCLDRYAQHSPERVALIWEKDEPGTEEKVTYSKKLAVSEEEIQFAIKKKLV</sequence>
<evidence type="ECO:0000256" key="1">
    <source>
        <dbReference type="SAM" id="MobiDB-lite"/>
    </source>
</evidence>
<evidence type="ECO:0000259" key="2">
    <source>
        <dbReference type="Pfam" id="PF16177"/>
    </source>
</evidence>
<feature type="domain" description="Acetyl-coenzyme A synthetase N-terminal" evidence="2">
    <location>
        <begin position="132"/>
        <end position="188"/>
    </location>
</feature>
<dbReference type="AlphaFoldDB" id="A0A670HQK0"/>
<reference evidence="3" key="3">
    <citation type="submission" date="2025-09" db="UniProtKB">
        <authorList>
            <consortium name="Ensembl"/>
        </authorList>
    </citation>
    <scope>IDENTIFICATION</scope>
</reference>
<dbReference type="InterPro" id="IPR042099">
    <property type="entry name" value="ANL_N_sf"/>
</dbReference>
<dbReference type="InterPro" id="IPR032387">
    <property type="entry name" value="ACAS_N"/>
</dbReference>
<reference evidence="3" key="2">
    <citation type="submission" date="2025-08" db="UniProtKB">
        <authorList>
            <consortium name="Ensembl"/>
        </authorList>
    </citation>
    <scope>IDENTIFICATION</scope>
</reference>
<dbReference type="PANTHER" id="PTHR24095">
    <property type="entry name" value="ACETYL-COENZYME A SYNTHETASE"/>
    <property type="match status" value="1"/>
</dbReference>
<dbReference type="Ensembl" id="ENSPMRT00000001942.1">
    <property type="protein sequence ID" value="ENSPMRP00000001826.1"/>
    <property type="gene ID" value="ENSPMRG00000001348.1"/>
</dbReference>
<name>A0A670HQK0_PODMU</name>
<accession>A0A670HQK0</accession>
<dbReference type="PANTHER" id="PTHR24095:SF110">
    <property type="entry name" value="ACETYL-COENZYME A SYNTHETASE 2-LIKE, MITOCHONDRIAL"/>
    <property type="match status" value="1"/>
</dbReference>
<feature type="compositionally biased region" description="Low complexity" evidence="1">
    <location>
        <begin position="37"/>
        <end position="50"/>
    </location>
</feature>
<dbReference type="GO" id="GO:0006085">
    <property type="term" value="P:acetyl-CoA biosynthetic process"/>
    <property type="evidence" value="ECO:0007669"/>
    <property type="project" value="TreeGrafter"/>
</dbReference>
<organism evidence="3 4">
    <name type="scientific">Podarcis muralis</name>
    <name type="common">Wall lizard</name>
    <name type="synonym">Lacerta muralis</name>
    <dbReference type="NCBI Taxonomy" id="64176"/>
    <lineage>
        <taxon>Eukaryota</taxon>
        <taxon>Metazoa</taxon>
        <taxon>Chordata</taxon>
        <taxon>Craniata</taxon>
        <taxon>Vertebrata</taxon>
        <taxon>Euteleostomi</taxon>
        <taxon>Lepidosauria</taxon>
        <taxon>Squamata</taxon>
        <taxon>Bifurcata</taxon>
        <taxon>Unidentata</taxon>
        <taxon>Episquamata</taxon>
        <taxon>Laterata</taxon>
        <taxon>Lacertibaenia</taxon>
        <taxon>Lacertidae</taxon>
        <taxon>Podarcis</taxon>
    </lineage>
</organism>
<protein>
    <recommendedName>
        <fullName evidence="2">Acetyl-coenzyme A synthetase N-terminal domain-containing protein</fullName>
    </recommendedName>
</protein>
<evidence type="ECO:0000313" key="4">
    <source>
        <dbReference type="Proteomes" id="UP000472272"/>
    </source>
</evidence>
<proteinExistence type="predicted"/>
<dbReference type="GO" id="GO:0005739">
    <property type="term" value="C:mitochondrion"/>
    <property type="evidence" value="ECO:0007669"/>
    <property type="project" value="TreeGrafter"/>
</dbReference>
<dbReference type="SUPFAM" id="SSF56801">
    <property type="entry name" value="Acetyl-CoA synthetase-like"/>
    <property type="match status" value="1"/>
</dbReference>
<dbReference type="GO" id="GO:0003987">
    <property type="term" value="F:acetate-CoA ligase activity"/>
    <property type="evidence" value="ECO:0007669"/>
    <property type="project" value="TreeGrafter"/>
</dbReference>